<protein>
    <submittedName>
        <fullName evidence="2">Uncharacterized protein</fullName>
    </submittedName>
</protein>
<dbReference type="OrthoDB" id="19928at2759"/>
<reference evidence="3" key="1">
    <citation type="submission" date="2014-04" db="EMBL/GenBank/DDBJ databases">
        <title>Evolutionary Origins and Diversification of the Mycorrhizal Mutualists.</title>
        <authorList>
            <consortium name="DOE Joint Genome Institute"/>
            <consortium name="Mycorrhizal Genomics Consortium"/>
            <person name="Kohler A."/>
            <person name="Kuo A."/>
            <person name="Nagy L.G."/>
            <person name="Floudas D."/>
            <person name="Copeland A."/>
            <person name="Barry K.W."/>
            <person name="Cichocki N."/>
            <person name="Veneault-Fourrey C."/>
            <person name="LaButti K."/>
            <person name="Lindquist E.A."/>
            <person name="Lipzen A."/>
            <person name="Lundell T."/>
            <person name="Morin E."/>
            <person name="Murat C."/>
            <person name="Riley R."/>
            <person name="Ohm R."/>
            <person name="Sun H."/>
            <person name="Tunlid A."/>
            <person name="Henrissat B."/>
            <person name="Grigoriev I.V."/>
            <person name="Hibbett D.S."/>
            <person name="Martin F."/>
        </authorList>
    </citation>
    <scope>NUCLEOTIDE SEQUENCE [LARGE SCALE GENOMIC DNA]</scope>
    <source>
        <strain evidence="3">FD-334 SS-4</strain>
    </source>
</reference>
<organism evidence="2 3">
    <name type="scientific">Hypholoma sublateritium (strain FD-334 SS-4)</name>
    <dbReference type="NCBI Taxonomy" id="945553"/>
    <lineage>
        <taxon>Eukaryota</taxon>
        <taxon>Fungi</taxon>
        <taxon>Dikarya</taxon>
        <taxon>Basidiomycota</taxon>
        <taxon>Agaricomycotina</taxon>
        <taxon>Agaricomycetes</taxon>
        <taxon>Agaricomycetidae</taxon>
        <taxon>Agaricales</taxon>
        <taxon>Agaricineae</taxon>
        <taxon>Strophariaceae</taxon>
        <taxon>Hypholoma</taxon>
    </lineage>
</organism>
<accession>A0A0D2N0R5</accession>
<dbReference type="STRING" id="945553.A0A0D2N0R5"/>
<evidence type="ECO:0000256" key="1">
    <source>
        <dbReference type="SAM" id="MobiDB-lite"/>
    </source>
</evidence>
<evidence type="ECO:0000313" key="2">
    <source>
        <dbReference type="EMBL" id="KJA12774.1"/>
    </source>
</evidence>
<feature type="region of interest" description="Disordered" evidence="1">
    <location>
        <begin position="172"/>
        <end position="192"/>
    </location>
</feature>
<name>A0A0D2N0R5_HYPSF</name>
<dbReference type="Proteomes" id="UP000054270">
    <property type="component" value="Unassembled WGS sequence"/>
</dbReference>
<proteinExistence type="predicted"/>
<sequence length="331" mass="34721">MAYTKSIEHAARFLTRPLILALAPSSAALSTPPAQAPPAIGAGVSWVDWMALLAPREFALVITPRAVRVEYDGLHPHTVLVWADRTPAPAPAPTTKLAPAARPDPVEDQVPISRLGRRLQATVASAQARAQTPLCAPRALARGDSLAVAHARQLCARAACVWWLRVAAVHTGPPRTPSPATSSRPSSRSSMFSAGAESVSSASSVDECDTVKVKLAAAPAAREFVAPRRPLAPFHGSRATHVHAPAPAFIEEPETTLVVVDATKKEVTKYLYQGGVSTVLTGGVMLGAAPAFKSSPAPTATACYRAPAVARPPRHTQNADVNVGSWRRVAA</sequence>
<keyword evidence="3" id="KW-1185">Reference proteome</keyword>
<feature type="compositionally biased region" description="Low complexity" evidence="1">
    <location>
        <begin position="178"/>
        <end position="192"/>
    </location>
</feature>
<gene>
    <name evidence="2" type="ORF">HYPSUDRAFT_210133</name>
</gene>
<dbReference type="AlphaFoldDB" id="A0A0D2N0R5"/>
<evidence type="ECO:0000313" key="3">
    <source>
        <dbReference type="Proteomes" id="UP000054270"/>
    </source>
</evidence>
<dbReference type="EMBL" id="KN817914">
    <property type="protein sequence ID" value="KJA12774.1"/>
    <property type="molecule type" value="Genomic_DNA"/>
</dbReference>